<keyword evidence="6 10" id="KW-1133">Transmembrane helix</keyword>
<evidence type="ECO:0000256" key="8">
    <source>
        <dbReference type="ARBA" id="ARBA00032437"/>
    </source>
</evidence>
<name>N6T803_DENPD</name>
<evidence type="ECO:0000313" key="13">
    <source>
        <dbReference type="EnsemblMetazoa" id="XP_019761298.1"/>
    </source>
</evidence>
<feature type="transmembrane region" description="Helical" evidence="10">
    <location>
        <begin position="87"/>
        <end position="112"/>
    </location>
</feature>
<evidence type="ECO:0000256" key="9">
    <source>
        <dbReference type="ARBA" id="ARBA00033006"/>
    </source>
</evidence>
<dbReference type="GO" id="GO:0043529">
    <property type="term" value="C:GET complex"/>
    <property type="evidence" value="ECO:0007669"/>
    <property type="project" value="TreeGrafter"/>
</dbReference>
<evidence type="ECO:0000256" key="11">
    <source>
        <dbReference type="SAM" id="SignalP"/>
    </source>
</evidence>
<keyword evidence="5" id="KW-0256">Endoplasmic reticulum</keyword>
<evidence type="ECO:0000313" key="12">
    <source>
        <dbReference type="EMBL" id="ENN76364.1"/>
    </source>
</evidence>
<feature type="signal peptide" evidence="11">
    <location>
        <begin position="1"/>
        <end position="21"/>
    </location>
</feature>
<reference evidence="13" key="2">
    <citation type="submission" date="2024-08" db="UniProtKB">
        <authorList>
            <consortium name="EnsemblMetazoa"/>
        </authorList>
    </citation>
    <scope>IDENTIFICATION</scope>
</reference>
<protein>
    <recommendedName>
        <fullName evidence="3">Guided entry of tail-anchored proteins factor 1</fullName>
    </recommendedName>
    <alternativeName>
        <fullName evidence="8">Tail-anchored protein insertion receptor WRB</fullName>
    </alternativeName>
    <alternativeName>
        <fullName evidence="9">Tryptophan-rich basic protein</fullName>
    </alternativeName>
</protein>
<dbReference type="Gene3D" id="1.10.287.660">
    <property type="entry name" value="Helix hairpin bin"/>
    <property type="match status" value="1"/>
</dbReference>
<evidence type="ECO:0000256" key="5">
    <source>
        <dbReference type="ARBA" id="ARBA00022824"/>
    </source>
</evidence>
<dbReference type="GO" id="GO:0071816">
    <property type="term" value="P:tail-anchored membrane protein insertion into ER membrane"/>
    <property type="evidence" value="ECO:0007669"/>
    <property type="project" value="InterPro"/>
</dbReference>
<dbReference type="PANTHER" id="PTHR42650:SF1">
    <property type="entry name" value="GUIDED ENTRY OF TAIL-ANCHORED PROTEINS FACTOR 1"/>
    <property type="match status" value="1"/>
</dbReference>
<keyword evidence="14" id="KW-1185">Reference proteome</keyword>
<keyword evidence="11" id="KW-0732">Signal</keyword>
<dbReference type="EMBL" id="KB740982">
    <property type="protein sequence ID" value="ENN76364.1"/>
    <property type="molecule type" value="Genomic_DNA"/>
</dbReference>
<keyword evidence="7 10" id="KW-0472">Membrane</keyword>
<evidence type="ECO:0000313" key="14">
    <source>
        <dbReference type="Proteomes" id="UP000019118"/>
    </source>
</evidence>
<dbReference type="InterPro" id="IPR028945">
    <property type="entry name" value="Get1"/>
</dbReference>
<keyword evidence="4 10" id="KW-0812">Transmembrane</keyword>
<proteinExistence type="inferred from homology"/>
<dbReference type="KEGG" id="dpa:109538494"/>
<gene>
    <name evidence="13" type="primary">109538494</name>
    <name evidence="12" type="ORF">YQE_07113</name>
</gene>
<accession>N6T803</accession>
<evidence type="ECO:0000256" key="2">
    <source>
        <dbReference type="ARBA" id="ARBA00010799"/>
    </source>
</evidence>
<feature type="chain" id="PRO_5010971714" description="Guided entry of tail-anchored proteins factor 1" evidence="11">
    <location>
        <begin position="22"/>
        <end position="159"/>
    </location>
</feature>
<dbReference type="InterPro" id="IPR029012">
    <property type="entry name" value="Helix_hairpin_bin_sf"/>
</dbReference>
<dbReference type="Pfam" id="PF04420">
    <property type="entry name" value="CHD5"/>
    <property type="match status" value="1"/>
</dbReference>
<evidence type="ECO:0000256" key="3">
    <source>
        <dbReference type="ARBA" id="ARBA00017951"/>
    </source>
</evidence>
<feature type="non-terminal residue" evidence="12">
    <location>
        <position position="1"/>
    </location>
</feature>
<dbReference type="HOGENOM" id="CLU_1620416_0_0_1"/>
<evidence type="ECO:0000256" key="7">
    <source>
        <dbReference type="ARBA" id="ARBA00023136"/>
    </source>
</evidence>
<dbReference type="GO" id="GO:0043495">
    <property type="term" value="F:protein-membrane adaptor activity"/>
    <property type="evidence" value="ECO:0007669"/>
    <property type="project" value="TreeGrafter"/>
</dbReference>
<organism evidence="12">
    <name type="scientific">Dendroctonus ponderosae</name>
    <name type="common">Mountain pine beetle</name>
    <dbReference type="NCBI Taxonomy" id="77166"/>
    <lineage>
        <taxon>Eukaryota</taxon>
        <taxon>Metazoa</taxon>
        <taxon>Ecdysozoa</taxon>
        <taxon>Arthropoda</taxon>
        <taxon>Hexapoda</taxon>
        <taxon>Insecta</taxon>
        <taxon>Pterygota</taxon>
        <taxon>Neoptera</taxon>
        <taxon>Endopterygota</taxon>
        <taxon>Coleoptera</taxon>
        <taxon>Polyphaga</taxon>
        <taxon>Cucujiformia</taxon>
        <taxon>Curculionidae</taxon>
        <taxon>Scolytinae</taxon>
        <taxon>Dendroctonus</taxon>
    </lineage>
</organism>
<dbReference type="Proteomes" id="UP000019118">
    <property type="component" value="Unassembled WGS sequence"/>
</dbReference>
<dbReference type="OMA" id="ARKIKTM"/>
<dbReference type="GO" id="GO:0005789">
    <property type="term" value="C:endoplasmic reticulum membrane"/>
    <property type="evidence" value="ECO:0007669"/>
    <property type="project" value="UniProtKB-SubCell"/>
</dbReference>
<evidence type="ECO:0000256" key="6">
    <source>
        <dbReference type="ARBA" id="ARBA00022989"/>
    </source>
</evidence>
<dbReference type="EnsemblMetazoa" id="XM_019905739.1">
    <property type="protein sequence ID" value="XP_019761298.1"/>
    <property type="gene ID" value="LOC109538494"/>
</dbReference>
<comment type="similarity">
    <text evidence="2">Belongs to the WRB/GET1 family.</text>
</comment>
<evidence type="ECO:0000256" key="10">
    <source>
        <dbReference type="SAM" id="Phobius"/>
    </source>
</evidence>
<sequence>MTASLLLVATILSFLASHSSRFSNLLRKWTNRLSSEGKQLQKEKQTLKDEQLKYNMVDDFAKYSKIQRKINAIDEKLKACNSNQDSIWWQLASAYVPQVICTLILMFLSMYYRSTPLFRLPDYIDLTPFNYIISYPNERNSVSFHFWVMGCNIIARSLK</sequence>
<evidence type="ECO:0000256" key="4">
    <source>
        <dbReference type="ARBA" id="ARBA00022692"/>
    </source>
</evidence>
<comment type="subcellular location">
    <subcellularLocation>
        <location evidence="1">Endoplasmic reticulum membrane</location>
        <topology evidence="1">Multi-pass membrane protein</topology>
    </subcellularLocation>
</comment>
<evidence type="ECO:0000256" key="1">
    <source>
        <dbReference type="ARBA" id="ARBA00004477"/>
    </source>
</evidence>
<dbReference type="AlphaFoldDB" id="N6T803"/>
<dbReference type="PANTHER" id="PTHR42650">
    <property type="entry name" value="TAIL-ANCHORED PROTEIN INSERTION RECEPTOR WRB"/>
    <property type="match status" value="1"/>
</dbReference>
<dbReference type="OrthoDB" id="69461at2759"/>
<reference evidence="12 14" key="1">
    <citation type="journal article" date="2013" name="Genome Biol.">
        <title>Draft genome of the mountain pine beetle, Dendroctonus ponderosae Hopkins, a major forest pest.</title>
        <authorList>
            <person name="Keeling C.I."/>
            <person name="Yuen M.M."/>
            <person name="Liao N.Y."/>
            <person name="Docking T.R."/>
            <person name="Chan S.K."/>
            <person name="Taylor G.A."/>
            <person name="Palmquist D.L."/>
            <person name="Jackman S.D."/>
            <person name="Nguyen A."/>
            <person name="Li M."/>
            <person name="Henderson H."/>
            <person name="Janes J.K."/>
            <person name="Zhao Y."/>
            <person name="Pandoh P."/>
            <person name="Moore R."/>
            <person name="Sperling F.A."/>
            <person name="Huber D.P."/>
            <person name="Birol I."/>
            <person name="Jones S.J."/>
            <person name="Bohlmann J."/>
        </authorList>
    </citation>
    <scope>NUCLEOTIDE SEQUENCE</scope>
</reference>